<dbReference type="KEGG" id="gbm:Gbem_1103"/>
<dbReference type="HOGENOM" id="CLU_163146_0_0_7"/>
<dbReference type="STRING" id="404380.Gbem_1103"/>
<proteinExistence type="predicted"/>
<dbReference type="RefSeq" id="WP_012529536.1">
    <property type="nucleotide sequence ID" value="NC_011146.1"/>
</dbReference>
<dbReference type="InterPro" id="IPR012340">
    <property type="entry name" value="NA-bd_OB-fold"/>
</dbReference>
<evidence type="ECO:0000256" key="1">
    <source>
        <dbReference type="SAM" id="SignalP"/>
    </source>
</evidence>
<evidence type="ECO:0008006" key="4">
    <source>
        <dbReference type="Google" id="ProtNLM"/>
    </source>
</evidence>
<dbReference type="EMBL" id="CP001124">
    <property type="protein sequence ID" value="ACH38123.1"/>
    <property type="molecule type" value="Genomic_DNA"/>
</dbReference>
<dbReference type="AlphaFoldDB" id="B5EH21"/>
<dbReference type="Gene3D" id="2.40.50.140">
    <property type="entry name" value="Nucleic acid-binding proteins"/>
    <property type="match status" value="1"/>
</dbReference>
<reference evidence="2 3" key="2">
    <citation type="journal article" date="2010" name="BMC Genomics">
        <title>The genome of Geobacter bemidjiensis, exemplar for the subsurface clade of Geobacter species that predominate in Fe(III)-reducing subsurface environments.</title>
        <authorList>
            <person name="Aklujkar M."/>
            <person name="Young N.D."/>
            <person name="Holmes D."/>
            <person name="Chavan M."/>
            <person name="Risso C."/>
            <person name="Kiss H.E."/>
            <person name="Han C.S."/>
            <person name="Land M.L."/>
            <person name="Lovley D.R."/>
        </authorList>
    </citation>
    <scope>NUCLEOTIDE SEQUENCE [LARGE SCALE GENOMIC DNA]</scope>
    <source>
        <strain evidence="3">ATCC BAA-1014 / DSM 16622 / JCM 12645 / Bem</strain>
    </source>
</reference>
<feature type="chain" id="PRO_5002832591" description="DNA-binding protein" evidence="1">
    <location>
        <begin position="21"/>
        <end position="133"/>
    </location>
</feature>
<keyword evidence="3" id="KW-1185">Reference proteome</keyword>
<evidence type="ECO:0000313" key="3">
    <source>
        <dbReference type="Proteomes" id="UP000008825"/>
    </source>
</evidence>
<name>B5EH21_CITBB</name>
<protein>
    <recommendedName>
        <fullName evidence="4">DNA-binding protein</fullName>
    </recommendedName>
</protein>
<feature type="signal peptide" evidence="1">
    <location>
        <begin position="1"/>
        <end position="20"/>
    </location>
</feature>
<keyword evidence="1" id="KW-0732">Signal</keyword>
<organism evidence="2 3">
    <name type="scientific">Citrifermentans bemidjiense (strain ATCC BAA-1014 / DSM 16622 / JCM 12645 / Bem)</name>
    <name type="common">Geobacter bemidjiensis</name>
    <dbReference type="NCBI Taxonomy" id="404380"/>
    <lineage>
        <taxon>Bacteria</taxon>
        <taxon>Pseudomonadati</taxon>
        <taxon>Thermodesulfobacteriota</taxon>
        <taxon>Desulfuromonadia</taxon>
        <taxon>Geobacterales</taxon>
        <taxon>Geobacteraceae</taxon>
        <taxon>Citrifermentans</taxon>
    </lineage>
</organism>
<sequence>MNAYVKILVAVLALSLPAVGQCADKGAANDKAAAGKVYRVSDVFKNKAQLNKQSVTVKGKIVKISAGIMGKTWIHLQDGSGSAAAKDNDLTVTTTQDAPSTGKTITVTGTVAKDKDFGSGYFYPVILENATIK</sequence>
<dbReference type="Proteomes" id="UP000008825">
    <property type="component" value="Chromosome"/>
</dbReference>
<reference evidence="2 3" key="1">
    <citation type="submission" date="2008-07" db="EMBL/GenBank/DDBJ databases">
        <title>Complete sequence of Geobacter bemidjiensis BEM.</title>
        <authorList>
            <consortium name="US DOE Joint Genome Institute"/>
            <person name="Lucas S."/>
            <person name="Copeland A."/>
            <person name="Lapidus A."/>
            <person name="Glavina del Rio T."/>
            <person name="Dalin E."/>
            <person name="Tice H."/>
            <person name="Bruce D."/>
            <person name="Goodwin L."/>
            <person name="Pitluck S."/>
            <person name="Kiss H."/>
            <person name="Brettin T."/>
            <person name="Detter J.C."/>
            <person name="Han C."/>
            <person name="Kuske C.R."/>
            <person name="Schmutz J."/>
            <person name="Larimer F."/>
            <person name="Land M."/>
            <person name="Hauser L."/>
            <person name="Kyrpides N."/>
            <person name="Lykidis A."/>
            <person name="Lovley D."/>
            <person name="Richardson P."/>
        </authorList>
    </citation>
    <scope>NUCLEOTIDE SEQUENCE [LARGE SCALE GENOMIC DNA]</scope>
    <source>
        <strain evidence="3">ATCC BAA-1014 / DSM 16622 / JCM 12645 / Bem</strain>
    </source>
</reference>
<accession>B5EH21</accession>
<gene>
    <name evidence="2" type="ordered locus">Gbem_1103</name>
</gene>
<dbReference type="OrthoDB" id="1118190at2"/>
<evidence type="ECO:0000313" key="2">
    <source>
        <dbReference type="EMBL" id="ACH38123.1"/>
    </source>
</evidence>